<organism evidence="2 3">
    <name type="scientific">Rapidithrix thailandica</name>
    <dbReference type="NCBI Taxonomy" id="413964"/>
    <lineage>
        <taxon>Bacteria</taxon>
        <taxon>Pseudomonadati</taxon>
        <taxon>Bacteroidota</taxon>
        <taxon>Cytophagia</taxon>
        <taxon>Cytophagales</taxon>
        <taxon>Flammeovirgaceae</taxon>
        <taxon>Rapidithrix</taxon>
    </lineage>
</organism>
<evidence type="ECO:0000313" key="2">
    <source>
        <dbReference type="EMBL" id="MEN7551990.1"/>
    </source>
</evidence>
<dbReference type="InterPro" id="IPR011004">
    <property type="entry name" value="Trimer_LpxA-like_sf"/>
</dbReference>
<dbReference type="EMBL" id="JBDKWZ010000035">
    <property type="protein sequence ID" value="MEN7551990.1"/>
    <property type="molecule type" value="Genomic_DNA"/>
</dbReference>
<dbReference type="RefSeq" id="WP_346824767.1">
    <property type="nucleotide sequence ID" value="NZ_JBDKWZ010000035.1"/>
</dbReference>
<dbReference type="AlphaFoldDB" id="A0AAW9SJM9"/>
<dbReference type="PANTHER" id="PTHR43300">
    <property type="entry name" value="ACETYLTRANSFERASE"/>
    <property type="match status" value="1"/>
</dbReference>
<accession>A0AAW9SJM9</accession>
<comment type="caution">
    <text evidence="2">The sequence shown here is derived from an EMBL/GenBank/DDBJ whole genome shotgun (WGS) entry which is preliminary data.</text>
</comment>
<dbReference type="Proteomes" id="UP001403385">
    <property type="component" value="Unassembled WGS sequence"/>
</dbReference>
<comment type="similarity">
    <text evidence="1">Belongs to the transferase hexapeptide repeat family.</text>
</comment>
<name>A0AAW9SJM9_9BACT</name>
<proteinExistence type="inferred from homology"/>
<dbReference type="Gene3D" id="2.160.10.10">
    <property type="entry name" value="Hexapeptide repeat proteins"/>
    <property type="match status" value="1"/>
</dbReference>
<sequence>MKVKKIITLLICLCFPSRALPFLLRILGYKVGEKIKIGFSIIWLDSIELKDNVKIGHFNLVNVASLNMSKYSYLQNFNILSGPINVLLDEKASFGNFNIVRRAPIGITYGKAEIKLGQLARITSSHYIDCTRNVEVGDFSILAGKNSQIWTHGYYHDQKGPGRYRIDGDVKIGSNVYVGSRCIFNLGVKVVDGVTIGSGAIVSKSLNKKGLYVSQRLRHIETNADMAKASLFKIDKEGLCEEVYEKRIS</sequence>
<keyword evidence="3" id="KW-1185">Reference proteome</keyword>
<reference evidence="2 3" key="1">
    <citation type="submission" date="2024-04" db="EMBL/GenBank/DDBJ databases">
        <title>Novel genus in family Flammeovirgaceae.</title>
        <authorList>
            <person name="Nguyen T.H."/>
            <person name="Vuong T.Q."/>
            <person name="Le H."/>
            <person name="Kim S.-G."/>
        </authorList>
    </citation>
    <scope>NUCLEOTIDE SEQUENCE [LARGE SCALE GENOMIC DNA]</scope>
    <source>
        <strain evidence="2 3">JCM 23209</strain>
    </source>
</reference>
<dbReference type="PANTHER" id="PTHR43300:SF11">
    <property type="entry name" value="ACETYLTRANSFERASE RV3034C-RELATED"/>
    <property type="match status" value="1"/>
</dbReference>
<evidence type="ECO:0000256" key="1">
    <source>
        <dbReference type="ARBA" id="ARBA00007274"/>
    </source>
</evidence>
<dbReference type="SUPFAM" id="SSF51161">
    <property type="entry name" value="Trimeric LpxA-like enzymes"/>
    <property type="match status" value="1"/>
</dbReference>
<evidence type="ECO:0000313" key="3">
    <source>
        <dbReference type="Proteomes" id="UP001403385"/>
    </source>
</evidence>
<gene>
    <name evidence="2" type="ORF">AAG747_29010</name>
</gene>
<dbReference type="InterPro" id="IPR050179">
    <property type="entry name" value="Trans_hexapeptide_repeat"/>
</dbReference>
<protein>
    <submittedName>
        <fullName evidence="2">Uncharacterized protein</fullName>
    </submittedName>
</protein>